<evidence type="ECO:0000256" key="3">
    <source>
        <dbReference type="ARBA" id="ARBA00023163"/>
    </source>
</evidence>
<protein>
    <recommendedName>
        <fullName evidence="8">Crp/Fnr family transcriptional regulator</fullName>
    </recommendedName>
</protein>
<evidence type="ECO:0000259" key="4">
    <source>
        <dbReference type="PROSITE" id="PS50042"/>
    </source>
</evidence>
<feature type="domain" description="HTH crp-type" evidence="5">
    <location>
        <begin position="128"/>
        <end position="201"/>
    </location>
</feature>
<evidence type="ECO:0000259" key="5">
    <source>
        <dbReference type="PROSITE" id="PS51063"/>
    </source>
</evidence>
<reference evidence="6 7" key="1">
    <citation type="submission" date="2018-01" db="EMBL/GenBank/DDBJ databases">
        <title>Denitrification phenotypes of diverse strains of Pseudomonas stutzeri.</title>
        <authorList>
            <person name="Milligan D.A."/>
            <person name="Bergaust L."/>
            <person name="Bakken L.R."/>
            <person name="Frostegard A."/>
        </authorList>
    </citation>
    <scope>NUCLEOTIDE SEQUENCE [LARGE SCALE GENOMIC DNA]</scope>
    <source>
        <strain evidence="6 7">28a3</strain>
    </source>
</reference>
<dbReference type="SUPFAM" id="SSF46785">
    <property type="entry name" value="Winged helix' DNA-binding domain"/>
    <property type="match status" value="1"/>
</dbReference>
<dbReference type="InterPro" id="IPR050397">
    <property type="entry name" value="Env_Response_Regulators"/>
</dbReference>
<dbReference type="PROSITE" id="PS50042">
    <property type="entry name" value="CNMP_BINDING_3"/>
    <property type="match status" value="1"/>
</dbReference>
<keyword evidence="2" id="KW-0238">DNA-binding</keyword>
<keyword evidence="3" id="KW-0804">Transcription</keyword>
<evidence type="ECO:0000256" key="2">
    <source>
        <dbReference type="ARBA" id="ARBA00023125"/>
    </source>
</evidence>
<gene>
    <name evidence="6" type="ORF">CXL00_00615</name>
</gene>
<dbReference type="SMART" id="SM00100">
    <property type="entry name" value="cNMP"/>
    <property type="match status" value="1"/>
</dbReference>
<dbReference type="InterPro" id="IPR014710">
    <property type="entry name" value="RmlC-like_jellyroll"/>
</dbReference>
<feature type="domain" description="Cyclic nucleotide-binding" evidence="4">
    <location>
        <begin position="1"/>
        <end position="68"/>
    </location>
</feature>
<evidence type="ECO:0000313" key="6">
    <source>
        <dbReference type="EMBL" id="PNG07606.1"/>
    </source>
</evidence>
<dbReference type="EMBL" id="POUW01000001">
    <property type="protein sequence ID" value="PNG07606.1"/>
    <property type="molecule type" value="Genomic_DNA"/>
</dbReference>
<dbReference type="SUPFAM" id="SSF51206">
    <property type="entry name" value="cAMP-binding domain-like"/>
    <property type="match status" value="1"/>
</dbReference>
<evidence type="ECO:0008006" key="8">
    <source>
        <dbReference type="Google" id="ProtNLM"/>
    </source>
</evidence>
<dbReference type="Pfam" id="PF13545">
    <property type="entry name" value="HTH_Crp_2"/>
    <property type="match status" value="1"/>
</dbReference>
<dbReference type="AlphaFoldDB" id="A0A2N8SYN6"/>
<dbReference type="InterPro" id="IPR018490">
    <property type="entry name" value="cNMP-bd_dom_sf"/>
</dbReference>
<dbReference type="Gene3D" id="1.10.10.10">
    <property type="entry name" value="Winged helix-like DNA-binding domain superfamily/Winged helix DNA-binding domain"/>
    <property type="match status" value="1"/>
</dbReference>
<evidence type="ECO:0000256" key="1">
    <source>
        <dbReference type="ARBA" id="ARBA00023015"/>
    </source>
</evidence>
<dbReference type="Proteomes" id="UP000235897">
    <property type="component" value="Unassembled WGS sequence"/>
</dbReference>
<dbReference type="PANTHER" id="PTHR24567">
    <property type="entry name" value="CRP FAMILY TRANSCRIPTIONAL REGULATORY PROTEIN"/>
    <property type="match status" value="1"/>
</dbReference>
<dbReference type="InterPro" id="IPR036388">
    <property type="entry name" value="WH-like_DNA-bd_sf"/>
</dbReference>
<accession>A0A2N8SYN6</accession>
<dbReference type="OrthoDB" id="7643467at2"/>
<organism evidence="6 7">
    <name type="scientific">Stutzerimonas stutzeri</name>
    <name type="common">Pseudomonas stutzeri</name>
    <dbReference type="NCBI Taxonomy" id="316"/>
    <lineage>
        <taxon>Bacteria</taxon>
        <taxon>Pseudomonadati</taxon>
        <taxon>Pseudomonadota</taxon>
        <taxon>Gammaproteobacteria</taxon>
        <taxon>Pseudomonadales</taxon>
        <taxon>Pseudomonadaceae</taxon>
        <taxon>Stutzerimonas</taxon>
    </lineage>
</organism>
<dbReference type="InterPro" id="IPR036390">
    <property type="entry name" value="WH_DNA-bd_sf"/>
</dbReference>
<dbReference type="Pfam" id="PF00027">
    <property type="entry name" value="cNMP_binding"/>
    <property type="match status" value="1"/>
</dbReference>
<dbReference type="InterPro" id="IPR000595">
    <property type="entry name" value="cNMP-bd_dom"/>
</dbReference>
<dbReference type="GO" id="GO:0003700">
    <property type="term" value="F:DNA-binding transcription factor activity"/>
    <property type="evidence" value="ECO:0007669"/>
    <property type="project" value="TreeGrafter"/>
</dbReference>
<dbReference type="CDD" id="cd00038">
    <property type="entry name" value="CAP_ED"/>
    <property type="match status" value="1"/>
</dbReference>
<sequence>MDLMTLSRLITQGPVLNKGDVLFRPGQAASSLYMIRTGSVRSSRTDDDGDERIVGFALAGDFAGVAALCDDTYSNTLTAMQTTVVCDISVDALKQASASSPALNRFLLRLLSKELRYNRQARLRLAAPRSRIRVARFIVHHMAQLAGRSLSATRIRLPMARWELANHLGLAIESVSRVFSGFRSEGILEVRGREMIIHAPERLYLIAEESLFKRTLDDGEPLAGQALSEVSCLGDSGAGSCRIAANG</sequence>
<proteinExistence type="predicted"/>
<dbReference type="Gene3D" id="2.60.120.10">
    <property type="entry name" value="Jelly Rolls"/>
    <property type="match status" value="1"/>
</dbReference>
<dbReference type="GO" id="GO:0003677">
    <property type="term" value="F:DNA binding"/>
    <property type="evidence" value="ECO:0007669"/>
    <property type="project" value="UniProtKB-KW"/>
</dbReference>
<dbReference type="PANTHER" id="PTHR24567:SF75">
    <property type="entry name" value="FUMARATE AND NITRATE REDUCTION REGULATORY PROTEIN"/>
    <property type="match status" value="1"/>
</dbReference>
<comment type="caution">
    <text evidence="6">The sequence shown here is derived from an EMBL/GenBank/DDBJ whole genome shotgun (WGS) entry which is preliminary data.</text>
</comment>
<dbReference type="PRINTS" id="PR00034">
    <property type="entry name" value="HTHCRP"/>
</dbReference>
<name>A0A2N8SYN6_STUST</name>
<dbReference type="InterPro" id="IPR012318">
    <property type="entry name" value="HTH_CRP"/>
</dbReference>
<dbReference type="GO" id="GO:0005829">
    <property type="term" value="C:cytosol"/>
    <property type="evidence" value="ECO:0007669"/>
    <property type="project" value="TreeGrafter"/>
</dbReference>
<dbReference type="RefSeq" id="WP_102845755.1">
    <property type="nucleotide sequence ID" value="NZ_JAMOIG010000008.1"/>
</dbReference>
<keyword evidence="1" id="KW-0805">Transcription regulation</keyword>
<evidence type="ECO:0000313" key="7">
    <source>
        <dbReference type="Proteomes" id="UP000235897"/>
    </source>
</evidence>
<dbReference type="PROSITE" id="PS51063">
    <property type="entry name" value="HTH_CRP_2"/>
    <property type="match status" value="1"/>
</dbReference>
<dbReference type="SMART" id="SM00419">
    <property type="entry name" value="HTH_CRP"/>
    <property type="match status" value="1"/>
</dbReference>